<protein>
    <submittedName>
        <fullName evidence="6">Isoprenylcysteine carboxylmethyltransferase family protein</fullName>
    </submittedName>
</protein>
<keyword evidence="4 5" id="KW-0472">Membrane</keyword>
<dbReference type="InterPro" id="IPR007318">
    <property type="entry name" value="Phopholipid_MeTrfase"/>
</dbReference>
<gene>
    <name evidence="6" type="ORF">HB375_08320</name>
</gene>
<sequence length="183" mass="20284">MSFLSTLFLVAACLAGFGGFVWSTWTHFQDTGERPVGAWLIFVLTPLGVLATVYIVLTQPIYDFLLLGLGLYAVALGLLWWAIVETKDARLPMAFSGDTPAQLLSRGPYSLVRHPFYSSCLLYWLAGAVATGSLLLFAFFVGMTCLYLRAALLEEATFARSFFAHEYRAYAARTGMFVPWLLP</sequence>
<comment type="caution">
    <text evidence="6">The sequence shown here is derived from an EMBL/GenBank/DDBJ whole genome shotgun (WGS) entry which is preliminary data.</text>
</comment>
<dbReference type="PANTHER" id="PTHR43847">
    <property type="entry name" value="BLL3993 PROTEIN"/>
    <property type="match status" value="1"/>
</dbReference>
<comment type="subcellular location">
    <subcellularLocation>
        <location evidence="1">Endomembrane system</location>
        <topology evidence="1">Multi-pass membrane protein</topology>
    </subcellularLocation>
</comment>
<feature type="transmembrane region" description="Helical" evidence="5">
    <location>
        <begin position="121"/>
        <end position="148"/>
    </location>
</feature>
<feature type="transmembrane region" description="Helical" evidence="5">
    <location>
        <begin position="36"/>
        <end position="57"/>
    </location>
</feature>
<dbReference type="EMBL" id="JAATJS010000002">
    <property type="protein sequence ID" value="NIX76621.1"/>
    <property type="molecule type" value="Genomic_DNA"/>
</dbReference>
<evidence type="ECO:0000256" key="1">
    <source>
        <dbReference type="ARBA" id="ARBA00004127"/>
    </source>
</evidence>
<keyword evidence="2 5" id="KW-0812">Transmembrane</keyword>
<organism evidence="6 7">
    <name type="scientific">Microvirga terricola</name>
    <dbReference type="NCBI Taxonomy" id="2719797"/>
    <lineage>
        <taxon>Bacteria</taxon>
        <taxon>Pseudomonadati</taxon>
        <taxon>Pseudomonadota</taxon>
        <taxon>Alphaproteobacteria</taxon>
        <taxon>Hyphomicrobiales</taxon>
        <taxon>Methylobacteriaceae</taxon>
        <taxon>Microvirga</taxon>
    </lineage>
</organism>
<name>A0ABX0VE63_9HYPH</name>
<dbReference type="InterPro" id="IPR052527">
    <property type="entry name" value="Metal_cation-efflux_comp"/>
</dbReference>
<proteinExistence type="predicted"/>
<evidence type="ECO:0000256" key="5">
    <source>
        <dbReference type="SAM" id="Phobius"/>
    </source>
</evidence>
<dbReference type="Proteomes" id="UP000707352">
    <property type="component" value="Unassembled WGS sequence"/>
</dbReference>
<evidence type="ECO:0000256" key="2">
    <source>
        <dbReference type="ARBA" id="ARBA00022692"/>
    </source>
</evidence>
<evidence type="ECO:0000256" key="4">
    <source>
        <dbReference type="ARBA" id="ARBA00023136"/>
    </source>
</evidence>
<dbReference type="Pfam" id="PF04191">
    <property type="entry name" value="PEMT"/>
    <property type="match status" value="1"/>
</dbReference>
<feature type="transmembrane region" description="Helical" evidence="5">
    <location>
        <begin position="64"/>
        <end position="83"/>
    </location>
</feature>
<evidence type="ECO:0000313" key="7">
    <source>
        <dbReference type="Proteomes" id="UP000707352"/>
    </source>
</evidence>
<dbReference type="PANTHER" id="PTHR43847:SF1">
    <property type="entry name" value="BLL3993 PROTEIN"/>
    <property type="match status" value="1"/>
</dbReference>
<evidence type="ECO:0000256" key="3">
    <source>
        <dbReference type="ARBA" id="ARBA00022989"/>
    </source>
</evidence>
<dbReference type="Gene3D" id="1.20.120.1630">
    <property type="match status" value="1"/>
</dbReference>
<dbReference type="RefSeq" id="WP_167672482.1">
    <property type="nucleotide sequence ID" value="NZ_JAATJS010000002.1"/>
</dbReference>
<keyword evidence="3 5" id="KW-1133">Transmembrane helix</keyword>
<keyword evidence="7" id="KW-1185">Reference proteome</keyword>
<reference evidence="6 7" key="1">
    <citation type="submission" date="2020-03" db="EMBL/GenBank/DDBJ databases">
        <title>The genome sequence of Microvirga sp. c23x22.</title>
        <authorList>
            <person name="Zhang X."/>
        </authorList>
    </citation>
    <scope>NUCLEOTIDE SEQUENCE [LARGE SCALE GENOMIC DNA]</scope>
    <source>
        <strain evidence="7">c23x22</strain>
    </source>
</reference>
<evidence type="ECO:0000313" key="6">
    <source>
        <dbReference type="EMBL" id="NIX76621.1"/>
    </source>
</evidence>
<accession>A0ABX0VE63</accession>